<dbReference type="InterPro" id="IPR027039">
    <property type="entry name" value="Crtac1"/>
</dbReference>
<keyword evidence="2" id="KW-0472">Membrane</keyword>
<dbReference type="PANTHER" id="PTHR16026">
    <property type="entry name" value="CARTILAGE ACIDIC PROTEIN 1"/>
    <property type="match status" value="1"/>
</dbReference>
<keyword evidence="2" id="KW-1133">Transmembrane helix</keyword>
<proteinExistence type="predicted"/>
<reference evidence="4 5" key="1">
    <citation type="submission" date="2021-03" db="EMBL/GenBank/DDBJ databases">
        <title>Muricauda lutimaris sp. nov. and Muricauda ruestringensis sp. nov, two marine members of the Flavobacteriaceae isolated from deep sea sediments of Western Pacific.</title>
        <authorList>
            <person name="Zhao S."/>
            <person name="Liu R."/>
        </authorList>
    </citation>
    <scope>NUCLEOTIDE SEQUENCE [LARGE SCALE GENOMIC DNA]</scope>
    <source>
        <strain evidence="4 5">BC31-3-A3</strain>
    </source>
</reference>
<dbReference type="InterPro" id="IPR028994">
    <property type="entry name" value="Integrin_alpha_N"/>
</dbReference>
<dbReference type="Proteomes" id="UP000664807">
    <property type="component" value="Unassembled WGS sequence"/>
</dbReference>
<evidence type="ECO:0000313" key="5">
    <source>
        <dbReference type="Proteomes" id="UP000664807"/>
    </source>
</evidence>
<keyword evidence="5" id="KW-1185">Reference proteome</keyword>
<evidence type="ECO:0000259" key="3">
    <source>
        <dbReference type="Pfam" id="PF07593"/>
    </source>
</evidence>
<feature type="transmembrane region" description="Helical" evidence="2">
    <location>
        <begin position="535"/>
        <end position="555"/>
    </location>
</feature>
<dbReference type="EMBL" id="JAFLNM010000001">
    <property type="protein sequence ID" value="MBO0340330.1"/>
    <property type="molecule type" value="Genomic_DNA"/>
</dbReference>
<dbReference type="InterPro" id="IPR011519">
    <property type="entry name" value="UnbV_ASPIC"/>
</dbReference>
<dbReference type="Pfam" id="PF13517">
    <property type="entry name" value="FG-GAP_3"/>
    <property type="match status" value="2"/>
</dbReference>
<dbReference type="Gene3D" id="2.130.10.130">
    <property type="entry name" value="Integrin alpha, N-terminal"/>
    <property type="match status" value="2"/>
</dbReference>
<dbReference type="SUPFAM" id="SSF69318">
    <property type="entry name" value="Integrin alpha N-terminal domain"/>
    <property type="match status" value="1"/>
</dbReference>
<evidence type="ECO:0000313" key="4">
    <source>
        <dbReference type="EMBL" id="MBO0340330.1"/>
    </source>
</evidence>
<accession>A0ABS3FC93</accession>
<comment type="caution">
    <text evidence="4">The sequence shown here is derived from an EMBL/GenBank/DDBJ whole genome shotgun (WGS) entry which is preliminary data.</text>
</comment>
<keyword evidence="1" id="KW-0732">Signal</keyword>
<evidence type="ECO:0000256" key="2">
    <source>
        <dbReference type="SAM" id="Phobius"/>
    </source>
</evidence>
<dbReference type="PANTHER" id="PTHR16026:SF0">
    <property type="entry name" value="CARTILAGE ACIDIC PROTEIN 1"/>
    <property type="match status" value="1"/>
</dbReference>
<protein>
    <submittedName>
        <fullName evidence="4">CRTAC1 family protein</fullName>
    </submittedName>
</protein>
<dbReference type="InterPro" id="IPR013517">
    <property type="entry name" value="FG-GAP"/>
</dbReference>
<organism evidence="4 5">
    <name type="scientific">Flagellimonas profundi</name>
    <dbReference type="NCBI Taxonomy" id="2915620"/>
    <lineage>
        <taxon>Bacteria</taxon>
        <taxon>Pseudomonadati</taxon>
        <taxon>Bacteroidota</taxon>
        <taxon>Flavobacteriia</taxon>
        <taxon>Flavobacteriales</taxon>
        <taxon>Flavobacteriaceae</taxon>
        <taxon>Flagellimonas</taxon>
    </lineage>
</organism>
<keyword evidence="2" id="KW-0812">Transmembrane</keyword>
<evidence type="ECO:0000256" key="1">
    <source>
        <dbReference type="ARBA" id="ARBA00022729"/>
    </source>
</evidence>
<name>A0ABS3FC93_9FLAO</name>
<gene>
    <name evidence="4" type="ORF">J0654_01685</name>
</gene>
<feature type="domain" description="ASPIC/UnbV" evidence="3">
    <location>
        <begin position="457"/>
        <end position="524"/>
    </location>
</feature>
<dbReference type="Pfam" id="PF07593">
    <property type="entry name" value="UnbV_ASPIC"/>
    <property type="match status" value="1"/>
</dbReference>
<sequence length="561" mass="62155">MNQINSNIFSIVFFFIVVGVSGQTMFTDVTQDAGIEHVFLVYEGTFGGGATVFDVNNDGFEDIFITSGMSKDALYINNGDGTFLDIYDRSGLDISKNYVTQGAVSADVNRDGHRDLFITTINTTDGSQKIPRAKNLLFLNNGDSTFRDATEAFGLQDLNSFSTGPSFGDFNADGYPDLYIGNYFQNFEGKLGIIKDATIVSANQTAKGYLLINREGKRFENVYEEYNLDHKGFGFGGVFTDFDNDGDQDLLVNQDFGYKAVPNLLYENQYPKNRFEDVGKEKEMDLKINAMGSAVGDYDNDGDMDYYVTNIKFNQFMVNQGPDGVFVDRSKELGTYSLAISWGANFADFDLDGDLDLYVSNGDLNPNCVPMGNFYFENNQGVFTDKGRMTKSNDYGVGRGSVVFDYDNDGDLDILVVNQKPIYEYPVESTTKLLRNDTPKGNYLKVVLNGISAEKNGIGSRVTVVSGGNRMIREIDGGGSSHISQNSTIAHFGLGENTKVDSIIVTWTGGKEQLMLNAPINTLVTLVERPDDPDYFVYFLSIGLVGLLTLLLIYFKKRKRV</sequence>